<dbReference type="PROSITE" id="PS50093">
    <property type="entry name" value="PKD"/>
    <property type="match status" value="1"/>
</dbReference>
<reference evidence="3 4" key="1">
    <citation type="submission" date="2019-07" db="EMBL/GenBank/DDBJ databases">
        <title>Draft genome for Aliikangiella sp. M105.</title>
        <authorList>
            <person name="Wang G."/>
        </authorList>
    </citation>
    <scope>NUCLEOTIDE SEQUENCE [LARGE SCALE GENOMIC DNA]</scope>
    <source>
        <strain evidence="3 4">M105</strain>
    </source>
</reference>
<dbReference type="PANTHER" id="PTHR33321:SF12">
    <property type="entry name" value="PLANT BASIC SECRETORY PROTEIN (BSP) FAMILY PROTEIN"/>
    <property type="match status" value="1"/>
</dbReference>
<sequence>MNKITVFMAVTALLTLMACNGSDKPLEITPRVTEEPVAESALRNMATDVGNVVVSPNGVNVPEGEQVTNLIDGDTTSKFLSFSTSVTVIITTSKPHVLQSYNIVSANDQPKRDPVRWLLEASADGDNWNEIDRREEQSFSARGKRNHYQLTANETEYRHYRFNFTHTGTDDFGADITQLAEIELMVEADLPIVSFFTDKPRAEVKESVSFIDQTLVSPTSWNWTFQDGIPATSTAQHPVVTFSSIGPKRVSVEVSNKKGSTTLEKEYAIWIWDPVNPWNGFPKPVVSFVKLDPEHQGQADLDRVLPDLESQIHEVSLGVSKILYENVTEISIFKTVTFETGHYDFPAAKGGTDTDMILYMDLDHIANTTNNGGDDALRKEVLGMLWHELTHGYSNSPQTGEYVPGTEYHSFLEGIADFVRIKAGYNEHKRGGIAWAEDWNADAYNQTSFFLEWVHNSHQSINFIYLFNQAAGELNEWSFENAFQKILGRGIQEVWEQYQTEYVQRILGQYPPFPTPVEGYVNFAIDEGTLVSTNATDLALFGEGISNVNDNNVINPFNAVIEETWWMRDYYPQLLPINEVTNVVVNIQVPEAKVLEKYSISSAKETHEWRDPTAWTVEASEDGETWLELDTAQYPQSPPARLETFHYDVEGNETAYQFYRFTFENSQEGEGVGGDNGRLIAIGEIALLTSM</sequence>
<dbReference type="PANTHER" id="PTHR33321">
    <property type="match status" value="1"/>
</dbReference>
<dbReference type="InterPro" id="IPR035986">
    <property type="entry name" value="PKD_dom_sf"/>
</dbReference>
<feature type="domain" description="PKD" evidence="2">
    <location>
        <begin position="191"/>
        <end position="269"/>
    </location>
</feature>
<dbReference type="CDD" id="cd00146">
    <property type="entry name" value="PKD"/>
    <property type="match status" value="1"/>
</dbReference>
<gene>
    <name evidence="3" type="ORF">FLL46_18590</name>
</gene>
<dbReference type="SUPFAM" id="SSF49785">
    <property type="entry name" value="Galactose-binding domain-like"/>
    <property type="match status" value="1"/>
</dbReference>
<dbReference type="OrthoDB" id="6278496at2"/>
<dbReference type="Proteomes" id="UP000315439">
    <property type="component" value="Unassembled WGS sequence"/>
</dbReference>
<dbReference type="InterPro" id="IPR007541">
    <property type="entry name" value="Uncharacterised_BSP"/>
</dbReference>
<comment type="caution">
    <text evidence="3">The sequence shown here is derived from an EMBL/GenBank/DDBJ whole genome shotgun (WGS) entry which is preliminary data.</text>
</comment>
<protein>
    <recommendedName>
        <fullName evidence="2">PKD domain-containing protein</fullName>
    </recommendedName>
</protein>
<dbReference type="Gene3D" id="2.60.120.260">
    <property type="entry name" value="Galactose-binding domain-like"/>
    <property type="match status" value="2"/>
</dbReference>
<dbReference type="InterPro" id="IPR013783">
    <property type="entry name" value="Ig-like_fold"/>
</dbReference>
<feature type="signal peptide" evidence="1">
    <location>
        <begin position="1"/>
        <end position="18"/>
    </location>
</feature>
<organism evidence="3 4">
    <name type="scientific">Aliikangiella coralliicola</name>
    <dbReference type="NCBI Taxonomy" id="2592383"/>
    <lineage>
        <taxon>Bacteria</taxon>
        <taxon>Pseudomonadati</taxon>
        <taxon>Pseudomonadota</taxon>
        <taxon>Gammaproteobacteria</taxon>
        <taxon>Oceanospirillales</taxon>
        <taxon>Pleioneaceae</taxon>
        <taxon>Aliikangiella</taxon>
    </lineage>
</organism>
<dbReference type="InterPro" id="IPR000601">
    <property type="entry name" value="PKD_dom"/>
</dbReference>
<feature type="chain" id="PRO_5022204274" description="PKD domain-containing protein" evidence="1">
    <location>
        <begin position="19"/>
        <end position="691"/>
    </location>
</feature>
<dbReference type="Pfam" id="PF04450">
    <property type="entry name" value="BSP"/>
    <property type="match status" value="1"/>
</dbReference>
<accession>A0A545U8Y4</accession>
<evidence type="ECO:0000256" key="1">
    <source>
        <dbReference type="SAM" id="SignalP"/>
    </source>
</evidence>
<evidence type="ECO:0000313" key="4">
    <source>
        <dbReference type="Proteomes" id="UP000315439"/>
    </source>
</evidence>
<dbReference type="PROSITE" id="PS51257">
    <property type="entry name" value="PROKAR_LIPOPROTEIN"/>
    <property type="match status" value="1"/>
</dbReference>
<dbReference type="Gene3D" id="2.60.40.10">
    <property type="entry name" value="Immunoglobulins"/>
    <property type="match status" value="1"/>
</dbReference>
<dbReference type="EMBL" id="VIKS01000011">
    <property type="protein sequence ID" value="TQV85927.1"/>
    <property type="molecule type" value="Genomic_DNA"/>
</dbReference>
<dbReference type="Pfam" id="PF18911">
    <property type="entry name" value="PKD_4"/>
    <property type="match status" value="1"/>
</dbReference>
<evidence type="ECO:0000313" key="3">
    <source>
        <dbReference type="EMBL" id="TQV85927.1"/>
    </source>
</evidence>
<keyword evidence="4" id="KW-1185">Reference proteome</keyword>
<dbReference type="InterPro" id="IPR008979">
    <property type="entry name" value="Galactose-bd-like_sf"/>
</dbReference>
<dbReference type="RefSeq" id="WP_142932846.1">
    <property type="nucleotide sequence ID" value="NZ_ML660167.1"/>
</dbReference>
<evidence type="ECO:0000259" key="2">
    <source>
        <dbReference type="PROSITE" id="PS50093"/>
    </source>
</evidence>
<proteinExistence type="predicted"/>
<name>A0A545U8Y4_9GAMM</name>
<dbReference type="AlphaFoldDB" id="A0A545U8Y4"/>
<dbReference type="SUPFAM" id="SSF49299">
    <property type="entry name" value="PKD domain"/>
    <property type="match status" value="1"/>
</dbReference>
<keyword evidence="1" id="KW-0732">Signal</keyword>